<dbReference type="AlphaFoldDB" id="A0A2W7QEB0"/>
<gene>
    <name evidence="1" type="ORF">LX76_04632</name>
</gene>
<accession>A0A2W7QEB0</accession>
<dbReference type="Proteomes" id="UP000249538">
    <property type="component" value="Unassembled WGS sequence"/>
</dbReference>
<sequence length="107" mass="12500">MCEKFEGRELEHDTQRIIYRLPPHRAHIRVHYGPSLYSCGSESDLVRKNLFMKGDAPNNLSSLQIRHCQIETHKDPVLPETRADAAYRRDRTAAWNEIKAIYTACYQ</sequence>
<evidence type="ECO:0000313" key="2">
    <source>
        <dbReference type="Proteomes" id="UP000249538"/>
    </source>
</evidence>
<dbReference type="EMBL" id="QKZS01000048">
    <property type="protein sequence ID" value="PZX46541.1"/>
    <property type="molecule type" value="Genomic_DNA"/>
</dbReference>
<protein>
    <submittedName>
        <fullName evidence="1">Uncharacterized protein</fullName>
    </submittedName>
</protein>
<reference evidence="1 2" key="1">
    <citation type="submission" date="2018-06" db="EMBL/GenBank/DDBJ databases">
        <title>Genomic Encyclopedia of Archaeal and Bacterial Type Strains, Phase II (KMG-II): from individual species to whole genera.</title>
        <authorList>
            <person name="Goeker M."/>
        </authorList>
    </citation>
    <scope>NUCLEOTIDE SEQUENCE [LARGE SCALE GENOMIC DNA]</scope>
    <source>
        <strain evidence="1 2">DSM 18774</strain>
    </source>
</reference>
<organism evidence="1 2">
    <name type="scientific">Cereibacter changlensis</name>
    <dbReference type="NCBI Taxonomy" id="402884"/>
    <lineage>
        <taxon>Bacteria</taxon>
        <taxon>Pseudomonadati</taxon>
        <taxon>Pseudomonadota</taxon>
        <taxon>Alphaproteobacteria</taxon>
        <taxon>Rhodobacterales</taxon>
        <taxon>Paracoccaceae</taxon>
        <taxon>Cereibacter</taxon>
    </lineage>
</organism>
<comment type="caution">
    <text evidence="1">The sequence shown here is derived from an EMBL/GenBank/DDBJ whole genome shotgun (WGS) entry which is preliminary data.</text>
</comment>
<name>A0A2W7QEB0_9RHOB</name>
<evidence type="ECO:0000313" key="1">
    <source>
        <dbReference type="EMBL" id="PZX46541.1"/>
    </source>
</evidence>
<proteinExistence type="predicted"/>